<protein>
    <submittedName>
        <fullName evidence="1">Secreted protein</fullName>
    </submittedName>
</protein>
<evidence type="ECO:0000313" key="1">
    <source>
        <dbReference type="WBParaSite" id="HPLM_0001535701-mRNA-1"/>
    </source>
</evidence>
<dbReference type="AlphaFoldDB" id="A0A0N4WUM4"/>
<reference evidence="1" key="1">
    <citation type="submission" date="2017-02" db="UniProtKB">
        <authorList>
            <consortium name="WormBaseParasite"/>
        </authorList>
    </citation>
    <scope>IDENTIFICATION</scope>
</reference>
<dbReference type="WBParaSite" id="HPLM_0001535701-mRNA-1">
    <property type="protein sequence ID" value="HPLM_0001535701-mRNA-1"/>
    <property type="gene ID" value="HPLM_0001535701"/>
</dbReference>
<accession>A0A0N4WUM4</accession>
<organism evidence="1">
    <name type="scientific">Haemonchus placei</name>
    <name type="common">Barber's pole worm</name>
    <dbReference type="NCBI Taxonomy" id="6290"/>
    <lineage>
        <taxon>Eukaryota</taxon>
        <taxon>Metazoa</taxon>
        <taxon>Ecdysozoa</taxon>
        <taxon>Nematoda</taxon>
        <taxon>Chromadorea</taxon>
        <taxon>Rhabditida</taxon>
        <taxon>Rhabditina</taxon>
        <taxon>Rhabditomorpha</taxon>
        <taxon>Strongyloidea</taxon>
        <taxon>Trichostrongylidae</taxon>
        <taxon>Haemonchus</taxon>
    </lineage>
</organism>
<sequence length="82" mass="9383">LYLVSLLPVNGFSIVHENLFFIFRRVDPHVTSSTLQQSNRTPIAIWSVIFAKFAKPKKWRCSAATTLWISFRSNQSRPSLGC</sequence>
<name>A0A0N4WUM4_HAEPC</name>
<proteinExistence type="predicted"/>